<dbReference type="GO" id="GO:0034452">
    <property type="term" value="F:dynactin binding"/>
    <property type="evidence" value="ECO:0007669"/>
    <property type="project" value="TreeGrafter"/>
</dbReference>
<dbReference type="Gene3D" id="3.30.1520.10">
    <property type="entry name" value="Phox-like domain"/>
    <property type="match status" value="1"/>
</dbReference>
<dbReference type="Proteomes" id="UP001066276">
    <property type="component" value="Chromosome 5"/>
</dbReference>
<dbReference type="PANTHER" id="PTHR45850">
    <property type="entry name" value="SORTING NEXIN FAMILY MEMBER"/>
    <property type="match status" value="1"/>
</dbReference>
<keyword evidence="7" id="KW-1185">Reference proteome</keyword>
<dbReference type="GO" id="GO:0042147">
    <property type="term" value="P:retrograde transport, endosome to Golgi"/>
    <property type="evidence" value="ECO:0007669"/>
    <property type="project" value="TreeGrafter"/>
</dbReference>
<accession>A0AAV7RQM6</accession>
<dbReference type="Pfam" id="PF00787">
    <property type="entry name" value="PX"/>
    <property type="match status" value="1"/>
</dbReference>
<comment type="function">
    <text evidence="4">Involved in several stages of intracellular trafficking.</text>
</comment>
<dbReference type="AlphaFoldDB" id="A0AAV7RQM6"/>
<dbReference type="GO" id="GO:0005829">
    <property type="term" value="C:cytosol"/>
    <property type="evidence" value="ECO:0007669"/>
    <property type="project" value="GOC"/>
</dbReference>
<dbReference type="Pfam" id="PF09325">
    <property type="entry name" value="Vps5"/>
    <property type="match status" value="1"/>
</dbReference>
<dbReference type="GO" id="GO:0005768">
    <property type="term" value="C:endosome"/>
    <property type="evidence" value="ECO:0007669"/>
    <property type="project" value="TreeGrafter"/>
</dbReference>
<sequence>MASSPDEKRSSKVRSVSVDLNMDPSLQIDIPDAVSERDKVKFTVHTKTTLPAFQSPEFSVLRQHEDFIWLHETLIESEEYAGIIIPPAPTKPDFDGPREKMQKLGEGESTMTKDEFAKMKQELEAEYLAVFKKTVSVHEVFLQRLSSHPVLSQDPNFQIFLEYDQDLTVRRKNTKELFGGFFKSVVKSADEVLLSGVKEVDEFFEQEKVFLVNYYNRIKDANAKADKMTRSHRNVAEDYIHISAGMTGLAAEETTIVRKYLLKLAELFEKLRKVEGRVASDEDLKLTELLRYYMLNIEAAKDLLHRRTRALSEYENSNKALDKARLKSKDVKQAELNQQECCQKFEKLSASAKEELISFKKRRVAAFRKNLIEMTELEIKHAKNNVSLLQSCIELFKNN</sequence>
<dbReference type="FunFam" id="1.20.1270.60:FF:000008">
    <property type="entry name" value="Sorting nexin"/>
    <property type="match status" value="1"/>
</dbReference>
<evidence type="ECO:0000256" key="3">
    <source>
        <dbReference type="ARBA" id="ARBA00022927"/>
    </source>
</evidence>
<dbReference type="SUPFAM" id="SSF64268">
    <property type="entry name" value="PX domain"/>
    <property type="match status" value="1"/>
</dbReference>
<dbReference type="GO" id="GO:0035091">
    <property type="term" value="F:phosphatidylinositol binding"/>
    <property type="evidence" value="ECO:0007669"/>
    <property type="project" value="UniProtKB-UniRule"/>
</dbReference>
<organism evidence="6 7">
    <name type="scientific">Pleurodeles waltl</name>
    <name type="common">Iberian ribbed newt</name>
    <dbReference type="NCBI Taxonomy" id="8319"/>
    <lineage>
        <taxon>Eukaryota</taxon>
        <taxon>Metazoa</taxon>
        <taxon>Chordata</taxon>
        <taxon>Craniata</taxon>
        <taxon>Vertebrata</taxon>
        <taxon>Euteleostomi</taxon>
        <taxon>Amphibia</taxon>
        <taxon>Batrachia</taxon>
        <taxon>Caudata</taxon>
        <taxon>Salamandroidea</taxon>
        <taxon>Salamandridae</taxon>
        <taxon>Pleurodelinae</taxon>
        <taxon>Pleurodeles</taxon>
    </lineage>
</organism>
<dbReference type="InterPro" id="IPR028654">
    <property type="entry name" value="BAR_SNX5"/>
</dbReference>
<dbReference type="Gene3D" id="1.20.1270.60">
    <property type="entry name" value="Arfaptin homology (AH) domain/BAR domain"/>
    <property type="match status" value="1"/>
</dbReference>
<dbReference type="PIRSF" id="PIRSF036924">
    <property type="entry name" value="Snx5_Snx6"/>
    <property type="match status" value="1"/>
</dbReference>
<proteinExistence type="inferred from homology"/>
<feature type="domain" description="PX" evidence="5">
    <location>
        <begin position="20"/>
        <end position="167"/>
    </location>
</feature>
<dbReference type="InterPro" id="IPR015404">
    <property type="entry name" value="Vps5_C"/>
</dbReference>
<evidence type="ECO:0000313" key="7">
    <source>
        <dbReference type="Proteomes" id="UP001066276"/>
    </source>
</evidence>
<dbReference type="FunFam" id="3.30.1520.10:FF:000001">
    <property type="entry name" value="Sorting nexin"/>
    <property type="match status" value="1"/>
</dbReference>
<comment type="caution">
    <text evidence="6">The sequence shown here is derived from an EMBL/GenBank/DDBJ whole genome shotgun (WGS) entry which is preliminary data.</text>
</comment>
<dbReference type="PROSITE" id="PS50195">
    <property type="entry name" value="PX"/>
    <property type="match status" value="1"/>
</dbReference>
<evidence type="ECO:0000313" key="6">
    <source>
        <dbReference type="EMBL" id="KAJ1153238.1"/>
    </source>
</evidence>
<protein>
    <recommendedName>
        <fullName evidence="4">Sorting nexin</fullName>
    </recommendedName>
</protein>
<keyword evidence="3 4" id="KW-0653">Protein transport</keyword>
<evidence type="ECO:0000256" key="2">
    <source>
        <dbReference type="ARBA" id="ARBA00022448"/>
    </source>
</evidence>
<dbReference type="InterPro" id="IPR014637">
    <property type="entry name" value="SNX5/SNX6/SNX32"/>
</dbReference>
<evidence type="ECO:0000259" key="5">
    <source>
        <dbReference type="PROSITE" id="PS50195"/>
    </source>
</evidence>
<dbReference type="InterPro" id="IPR036871">
    <property type="entry name" value="PX_dom_sf"/>
</dbReference>
<reference evidence="6" key="1">
    <citation type="journal article" date="2022" name="bioRxiv">
        <title>Sequencing and chromosome-scale assembly of the giantPleurodeles waltlgenome.</title>
        <authorList>
            <person name="Brown T."/>
            <person name="Elewa A."/>
            <person name="Iarovenko S."/>
            <person name="Subramanian E."/>
            <person name="Araus A.J."/>
            <person name="Petzold A."/>
            <person name="Susuki M."/>
            <person name="Suzuki K.-i.T."/>
            <person name="Hayashi T."/>
            <person name="Toyoda A."/>
            <person name="Oliveira C."/>
            <person name="Osipova E."/>
            <person name="Leigh N.D."/>
            <person name="Simon A."/>
            <person name="Yun M.H."/>
        </authorList>
    </citation>
    <scope>NUCLEOTIDE SEQUENCE</scope>
    <source>
        <strain evidence="6">20211129_DDA</strain>
        <tissue evidence="6">Liver</tissue>
    </source>
</reference>
<dbReference type="PANTHER" id="PTHR45850:SF5">
    <property type="entry name" value="SORTING NEXIN-5"/>
    <property type="match status" value="1"/>
</dbReference>
<comment type="similarity">
    <text evidence="1 4">Belongs to the sorting nexin family.</text>
</comment>
<keyword evidence="2 4" id="KW-0813">Transport</keyword>
<dbReference type="GO" id="GO:0006907">
    <property type="term" value="P:pinocytosis"/>
    <property type="evidence" value="ECO:0007669"/>
    <property type="project" value="InterPro"/>
</dbReference>
<name>A0AAV7RQM6_PLEWA</name>
<dbReference type="EMBL" id="JANPWB010000009">
    <property type="protein sequence ID" value="KAJ1153238.1"/>
    <property type="molecule type" value="Genomic_DNA"/>
</dbReference>
<evidence type="ECO:0000256" key="4">
    <source>
        <dbReference type="PIRNR" id="PIRNR036924"/>
    </source>
</evidence>
<dbReference type="InterPro" id="IPR027267">
    <property type="entry name" value="AH/BAR_dom_sf"/>
</dbReference>
<gene>
    <name evidence="6" type="ORF">NDU88_005999</name>
</gene>
<dbReference type="InterPro" id="IPR001683">
    <property type="entry name" value="PX_dom"/>
</dbReference>
<dbReference type="CDD" id="cd07663">
    <property type="entry name" value="BAR_SNX5"/>
    <property type="match status" value="1"/>
</dbReference>
<evidence type="ECO:0000256" key="1">
    <source>
        <dbReference type="ARBA" id="ARBA00010883"/>
    </source>
</evidence>
<dbReference type="GO" id="GO:0006886">
    <property type="term" value="P:intracellular protein transport"/>
    <property type="evidence" value="ECO:0007669"/>
    <property type="project" value="InterPro"/>
</dbReference>